<gene>
    <name evidence="1" type="ORF">F4820DRAFT_129971</name>
</gene>
<accession>A0ACB9YLK1</accession>
<dbReference type="EMBL" id="MU393603">
    <property type="protein sequence ID" value="KAI4860028.1"/>
    <property type="molecule type" value="Genomic_DNA"/>
</dbReference>
<keyword evidence="2" id="KW-1185">Reference proteome</keyword>
<dbReference type="Proteomes" id="UP001497700">
    <property type="component" value="Unassembled WGS sequence"/>
</dbReference>
<evidence type="ECO:0000313" key="1">
    <source>
        <dbReference type="EMBL" id="KAI4860028.1"/>
    </source>
</evidence>
<proteinExistence type="predicted"/>
<comment type="caution">
    <text evidence="1">The sequence shown here is derived from an EMBL/GenBank/DDBJ whole genome shotgun (WGS) entry which is preliminary data.</text>
</comment>
<protein>
    <submittedName>
        <fullName evidence="1">ATP-grasp fold domain-containing protein</fullName>
    </submittedName>
</protein>
<name>A0ACB9YLK1_9PEZI</name>
<evidence type="ECO:0000313" key="2">
    <source>
        <dbReference type="Proteomes" id="UP001497700"/>
    </source>
</evidence>
<reference evidence="1 2" key="1">
    <citation type="journal article" date="2022" name="New Phytol.">
        <title>Ecological generalism drives hyperdiversity of secondary metabolite gene clusters in xylarialean endophytes.</title>
        <authorList>
            <person name="Franco M.E.E."/>
            <person name="Wisecaver J.H."/>
            <person name="Arnold A.E."/>
            <person name="Ju Y.M."/>
            <person name="Slot J.C."/>
            <person name="Ahrendt S."/>
            <person name="Moore L.P."/>
            <person name="Eastman K.E."/>
            <person name="Scott K."/>
            <person name="Konkel Z."/>
            <person name="Mondo S.J."/>
            <person name="Kuo A."/>
            <person name="Hayes R.D."/>
            <person name="Haridas S."/>
            <person name="Andreopoulos B."/>
            <person name="Riley R."/>
            <person name="LaButti K."/>
            <person name="Pangilinan J."/>
            <person name="Lipzen A."/>
            <person name="Amirebrahimi M."/>
            <person name="Yan J."/>
            <person name="Adam C."/>
            <person name="Keymanesh K."/>
            <person name="Ng V."/>
            <person name="Louie K."/>
            <person name="Northen T."/>
            <person name="Drula E."/>
            <person name="Henrissat B."/>
            <person name="Hsieh H.M."/>
            <person name="Youens-Clark K."/>
            <person name="Lutzoni F."/>
            <person name="Miadlikowska J."/>
            <person name="Eastwood D.C."/>
            <person name="Hamelin R.C."/>
            <person name="Grigoriev I.V."/>
            <person name="U'Ren J.M."/>
        </authorList>
    </citation>
    <scope>NUCLEOTIDE SEQUENCE [LARGE SCALE GENOMIC DNA]</scope>
    <source>
        <strain evidence="1 2">CBS 119005</strain>
    </source>
</reference>
<organism evidence="1 2">
    <name type="scientific">Hypoxylon rubiginosum</name>
    <dbReference type="NCBI Taxonomy" id="110542"/>
    <lineage>
        <taxon>Eukaryota</taxon>
        <taxon>Fungi</taxon>
        <taxon>Dikarya</taxon>
        <taxon>Ascomycota</taxon>
        <taxon>Pezizomycotina</taxon>
        <taxon>Sordariomycetes</taxon>
        <taxon>Xylariomycetidae</taxon>
        <taxon>Xylariales</taxon>
        <taxon>Hypoxylaceae</taxon>
        <taxon>Hypoxylon</taxon>
    </lineage>
</organism>
<sequence>MELQQISSQCQVGLFSFETDVAGKRAHLDCHWRLNGSISEANAAASVDNSRALPCLTLDLLFTPLSIWPRNQTNANPPQDVASICTESSETQAVFGFIRDAIKKNINIHDSTITAIKLLLPASSGYIVRNDIIQRRFLTCQLAESVADFTTVKEKIYAFHRCADTTILQSLAAAVGAIHLKQLPGLERGPVEFAMVSLESEINARLSFPWIVDRPLPGKRLALVDGKAYPAVSTASLGIYRAARALGIELVVVDRDGHWAQDSSAKQWRDEFIVCDLTVDDGLPGRIASALSKSKGPIHCITTYSDKLLPSTARAAEKMGFYTSPPEAMDICHDKRKTRKFTSTDTYMAVSGLTGLKRTIACLKSPLRYPLIVKPAIGYCSEGVAKVMSQTELFSAVQRIEERFPGIDAVIEPYVFGPEVDANFFLLNGELLWSEVNDDFPSSADTILTSSNCNEQHPSSSTPPSHISMLSPLPPNSFAELSTIMPSILPEDEVSLLTSSLTETLLRLGFQNGLFHLEARVKDSKMEYAMTDKGVELIHTRMGTNVTTDPSIFLIEINARVPGHQEVFAVEHTYGIDYFALHMLAALSTHAPDTQSETDATLKAIVHSLCKPLPTECQYPSHVVFIPINRGGTFVGAEPLPEELAQYVVESQVFLESGEVLGDPDKEGKWPFVAYFIVSAKSTGAEGRAEVRMIGEKVRNAFKYIIN</sequence>